<keyword evidence="2" id="KW-1185">Reference proteome</keyword>
<gene>
    <name evidence="1" type="ORF">VQ02_00755</name>
</gene>
<sequence>MASAAPILPRAASGMGAAAAGAVDGTDAAGPAISGFETGNGFVGPGAATSVARWAGLSPPRAVGSAVRGCNT</sequence>
<proteinExistence type="predicted"/>
<name>A0A0J6TC20_9HYPH</name>
<dbReference type="PATRIC" id="fig|298794.3.peg.6606"/>
<dbReference type="EMBL" id="LABY01000006">
    <property type="protein sequence ID" value="KMO43158.1"/>
    <property type="molecule type" value="Genomic_DNA"/>
</dbReference>
<protein>
    <submittedName>
        <fullName evidence="1">Uncharacterized protein</fullName>
    </submittedName>
</protein>
<organism evidence="1 2">
    <name type="scientific">Methylobacterium variabile</name>
    <dbReference type="NCBI Taxonomy" id="298794"/>
    <lineage>
        <taxon>Bacteria</taxon>
        <taxon>Pseudomonadati</taxon>
        <taxon>Pseudomonadota</taxon>
        <taxon>Alphaproteobacteria</taxon>
        <taxon>Hyphomicrobiales</taxon>
        <taxon>Methylobacteriaceae</taxon>
        <taxon>Methylobacterium</taxon>
    </lineage>
</organism>
<reference evidence="1 2" key="1">
    <citation type="submission" date="2015-03" db="EMBL/GenBank/DDBJ databases">
        <title>Genome sequencing of Methylobacterium variabile DSM 16961.</title>
        <authorList>
            <person name="Chaudhry V."/>
            <person name="Patil P.B."/>
        </authorList>
    </citation>
    <scope>NUCLEOTIDE SEQUENCE [LARGE SCALE GENOMIC DNA]</scope>
    <source>
        <strain evidence="1 2">DSM 16961</strain>
    </source>
</reference>
<accession>A0A0J6TC20</accession>
<dbReference type="Proteomes" id="UP000035955">
    <property type="component" value="Unassembled WGS sequence"/>
</dbReference>
<evidence type="ECO:0000313" key="2">
    <source>
        <dbReference type="Proteomes" id="UP000035955"/>
    </source>
</evidence>
<evidence type="ECO:0000313" key="1">
    <source>
        <dbReference type="EMBL" id="KMO43158.1"/>
    </source>
</evidence>
<comment type="caution">
    <text evidence="1">The sequence shown here is derived from an EMBL/GenBank/DDBJ whole genome shotgun (WGS) entry which is preliminary data.</text>
</comment>
<dbReference type="AlphaFoldDB" id="A0A0J6TC20"/>